<keyword evidence="5 10" id="KW-0547">Nucleotide-binding</keyword>
<evidence type="ECO:0000256" key="4">
    <source>
        <dbReference type="ARBA" id="ARBA00022679"/>
    </source>
</evidence>
<dbReference type="InterPro" id="IPR011006">
    <property type="entry name" value="CheY-like_superfamily"/>
</dbReference>
<comment type="similarity">
    <text evidence="1">Belongs to the protein kinase superfamily. STE Ser/Thr protein kinase family. STE20 subfamily.</text>
</comment>
<comment type="catalytic activity">
    <reaction evidence="9">
        <text>L-seryl-[protein] + ATP = O-phospho-L-seryl-[protein] + ADP + H(+)</text>
        <dbReference type="Rhea" id="RHEA:17989"/>
        <dbReference type="Rhea" id="RHEA-COMP:9863"/>
        <dbReference type="Rhea" id="RHEA-COMP:11604"/>
        <dbReference type="ChEBI" id="CHEBI:15378"/>
        <dbReference type="ChEBI" id="CHEBI:29999"/>
        <dbReference type="ChEBI" id="CHEBI:30616"/>
        <dbReference type="ChEBI" id="CHEBI:83421"/>
        <dbReference type="ChEBI" id="CHEBI:456216"/>
        <dbReference type="EC" id="2.7.11.1"/>
    </reaction>
</comment>
<feature type="domain" description="Protein kinase" evidence="12">
    <location>
        <begin position="1390"/>
        <end position="1653"/>
    </location>
</feature>
<evidence type="ECO:0000256" key="11">
    <source>
        <dbReference type="SAM" id="MobiDB-lite"/>
    </source>
</evidence>
<dbReference type="SMART" id="SM00220">
    <property type="entry name" value="S_TKc"/>
    <property type="match status" value="1"/>
</dbReference>
<evidence type="ECO:0000256" key="7">
    <source>
        <dbReference type="ARBA" id="ARBA00022840"/>
    </source>
</evidence>
<dbReference type="EMBL" id="HE573017">
    <property type="protein sequence ID" value="CCC46419.1"/>
    <property type="molecule type" value="Genomic_DNA"/>
</dbReference>
<dbReference type="EC" id="2.7.11.1" evidence="2"/>
<reference evidence="15" key="1">
    <citation type="journal article" date="2012" name="Proc. Natl. Acad. Sci. U.S.A.">
        <title>Antigenic diversity is generated by distinct evolutionary mechanisms in African trypanosome species.</title>
        <authorList>
            <person name="Jackson A.P."/>
            <person name="Berry A."/>
            <person name="Aslett M."/>
            <person name="Allison H.C."/>
            <person name="Burton P."/>
            <person name="Vavrova-Anderson J."/>
            <person name="Brown R."/>
            <person name="Browne H."/>
            <person name="Corton N."/>
            <person name="Hauser H."/>
            <person name="Gamble J."/>
            <person name="Gilderthorp R."/>
            <person name="Marcello L."/>
            <person name="McQuillan J."/>
            <person name="Otto T.D."/>
            <person name="Quail M.A."/>
            <person name="Sanders M.J."/>
            <person name="van Tonder A."/>
            <person name="Ginger M.L."/>
            <person name="Field M.C."/>
            <person name="Barry J.D."/>
            <person name="Hertz-Fowler C."/>
            <person name="Berriman M."/>
        </authorList>
    </citation>
    <scope>NUCLEOTIDE SEQUENCE</scope>
    <source>
        <strain evidence="15">Y486</strain>
    </source>
</reference>
<feature type="domain" description="PAS" evidence="14">
    <location>
        <begin position="795"/>
        <end position="834"/>
    </location>
</feature>
<dbReference type="InterPro" id="IPR011009">
    <property type="entry name" value="Kinase-like_dom_sf"/>
</dbReference>
<organism evidence="15">
    <name type="scientific">Trypanosoma vivax (strain Y486)</name>
    <dbReference type="NCBI Taxonomy" id="1055687"/>
    <lineage>
        <taxon>Eukaryota</taxon>
        <taxon>Discoba</taxon>
        <taxon>Euglenozoa</taxon>
        <taxon>Kinetoplastea</taxon>
        <taxon>Metakinetoplastina</taxon>
        <taxon>Trypanosomatida</taxon>
        <taxon>Trypanosomatidae</taxon>
        <taxon>Trypanosoma</taxon>
        <taxon>Duttonella</taxon>
    </lineage>
</organism>
<dbReference type="GO" id="GO:0005737">
    <property type="term" value="C:cytoplasm"/>
    <property type="evidence" value="ECO:0007669"/>
    <property type="project" value="TreeGrafter"/>
</dbReference>
<dbReference type="Gene3D" id="2.60.120.10">
    <property type="entry name" value="Jelly Rolls"/>
    <property type="match status" value="1"/>
</dbReference>
<dbReference type="PROSITE" id="PS00107">
    <property type="entry name" value="PROTEIN_KINASE_ATP"/>
    <property type="match status" value="1"/>
</dbReference>
<dbReference type="InterPro" id="IPR000595">
    <property type="entry name" value="cNMP-bd_dom"/>
</dbReference>
<keyword evidence="4" id="KW-0808">Transferase</keyword>
<dbReference type="InterPro" id="IPR000719">
    <property type="entry name" value="Prot_kinase_dom"/>
</dbReference>
<evidence type="ECO:0000256" key="3">
    <source>
        <dbReference type="ARBA" id="ARBA00022527"/>
    </source>
</evidence>
<evidence type="ECO:0000259" key="14">
    <source>
        <dbReference type="PROSITE" id="PS50112"/>
    </source>
</evidence>
<keyword evidence="3" id="KW-0723">Serine/threonine-protein kinase</keyword>
<dbReference type="PROSITE" id="PS50042">
    <property type="entry name" value="CNMP_BINDING_3"/>
    <property type="match status" value="1"/>
</dbReference>
<dbReference type="SUPFAM" id="SSF52172">
    <property type="entry name" value="CheY-like"/>
    <property type="match status" value="1"/>
</dbReference>
<evidence type="ECO:0000313" key="15">
    <source>
        <dbReference type="EMBL" id="CCC46419.1"/>
    </source>
</evidence>
<dbReference type="InterPro" id="IPR018490">
    <property type="entry name" value="cNMP-bd_dom_sf"/>
</dbReference>
<dbReference type="SUPFAM" id="SSF51206">
    <property type="entry name" value="cAMP-binding domain-like"/>
    <property type="match status" value="1"/>
</dbReference>
<keyword evidence="7 10" id="KW-0067">ATP-binding</keyword>
<dbReference type="InterPro" id="IPR050629">
    <property type="entry name" value="STE20/SPS1-PAK"/>
</dbReference>
<dbReference type="PANTHER" id="PTHR48012:SF10">
    <property type="entry name" value="FI20177P1"/>
    <property type="match status" value="1"/>
</dbReference>
<sequence length="1801" mass="197791">MSLDIRDAGSISGNNSYLEERGITELMSNLSREVEEQKPQKPLEYIIERLASLVTTTEQINPAHRHIGTSGDGDGGEVEEGHSIPEFAVFAPVNELTPNINCSENSRSCRVDPSAVTPTTATAGNNNVSSALTVFEFPDSSQTPASVTGVARASGLSLESGALLMRTPPVLAPRDGGKLPAFPPARSPGNVPIAKEMLPSTKKLMSAIQELAPSEHTAAIAFLEGLKGKKTLSTPTVNITPNMDMSSGTTVNRESQGPSLTEEAVLTPPSTFFSECVGNTSDLKVTSIRLRNLASDALTTSIIAREDVEKDRGKLAWPTVTHVHVDTTGCKWGGRSSLAAMSSQWGHRFSSEQSNTASTPSSAFAQFPLDVNFDEDGMFASYFDQSCLDPLGLRHQSDKGKTLPAILGKGDREFQVGFTSSSDDELRGAREALASCEHFYGCSESEIEVYARSMQRTILSPGQRLKAGGMIVFVYSGVLNVEQGGVVVGPLHPGAILCALRCSRGDESHDLDELVAVSQAMALTLRGDNLHYLQMNIKYAKRTMFLSIMKLSPLFSWITSRECKHIADMMHVWTMKAGTVIMSRGQRVGWFVMMLNGTARRIMPDETDSDEASPSKTQEETASPAVGVRSTLELNVGSDVGLLELFFELPLLTDIVAVTSVAVARIHSLYFHSFVGQKVADNMKYAVAKGALFTPLDSLIPGDVRQKMIQIVESCRKPLRTRAGTHEYKPDVSPMVFSSTITSPTVSRGKAHNFDRTPRQPKCKRICSSGEIIYAGKTDHYRFPLSALGLSNTVMIAVVLDGVIIRWNEVAEQTTGLRQCDVVGQSIFSILATEPARRCLREQLMLGRKYAGKWNEYVAGGLSSPQAFRFRQASKLYHVNLLLSVIPSCLKSTEEVLLLVGREMDSNTMAHYVEDTARWLNEVLRPQLGAFQKRVNELKAKNWRMSAEDGETLSGHVEACNQLMERYLRLTSLNMESMDTQWKPVRLRNVIRQFSREVIQQVQKSGNTISTDVDSSVTKGELFMDVEHVLEVFRWLVSDANSAGPGLHIRIAVGAVQPEMNQSNSLDRKDGAHLFGSTPIHAGAVFPSARSVSSYSPPASGNGSGFGNGNDNVRLCPIQPHRQVIGSGSQVCARRIRIDVSVGAKNHDSRASLTEPGGSNEEGSPCKSCSTGDAEGGRRLKLIKNCKELVDAMGGTFVLRGTSNGGVGHNIVIELPLLPAPWDENDEDDSEAPSSIGGRPLTVIIADRETKQRNRLCQLMWTRKHAVVPVTSLLEVTKKIDSDSIDVLVIDPSHLDAAGGEYGMDEEASLFCVLKDHRLVVVLYTEDFSDWRAQKLMECSHVIELPKPVSGALFHVAMYEAERLVTRMREDEENIAQIRSTFVELRPERYSLGPVLGKGAFGEVHEVVDLLTEGKLAMKRMRLRDGVLADDVLRELLAVMSLRHENIIHYFHCERESETSLRLYMELASCGTLQDKIRKHGKPLPLNTIVQHLEDLCRGLAYIHSKSYVHGDIKTANALIDKYGRTKIGDFGTAKQLKRRSEKLYGVVGTPQFMAPEVMSADASLKLGYDEKADIWSIGCVALELATGQPPFSHLVEAQGMRIFYYVSHLEGTPDLSLIENGDPTLYTFVKSCLSVDPDKRPTAKELLLHDLLHGLGSTSRKTLLARRVEIVEKLRMYAAISQDSEEDEEMDVYDVNMGENVINGFDENSSDHESLSNDSDEWERQSFRLDVESYSVSSGSNGVPDASEVHNSFLGATASDAFMQSMRRAGLYSTAEDIFFSSSSSHENSVSERLQRNKAP</sequence>
<evidence type="ECO:0000256" key="8">
    <source>
        <dbReference type="ARBA" id="ARBA00047899"/>
    </source>
</evidence>
<dbReference type="InterPro" id="IPR035965">
    <property type="entry name" value="PAS-like_dom_sf"/>
</dbReference>
<dbReference type="PROSITE" id="PS50112">
    <property type="entry name" value="PAS"/>
    <property type="match status" value="1"/>
</dbReference>
<dbReference type="FunFam" id="1.10.510.10:FF:000805">
    <property type="entry name" value="Mitogen activated kinase-like protein"/>
    <property type="match status" value="1"/>
</dbReference>
<accession>G0TR55</accession>
<dbReference type="InterPro" id="IPR014710">
    <property type="entry name" value="RmlC-like_jellyroll"/>
</dbReference>
<name>G0TR55_TRYVY</name>
<evidence type="ECO:0000256" key="6">
    <source>
        <dbReference type="ARBA" id="ARBA00022777"/>
    </source>
</evidence>
<dbReference type="GO" id="GO:0004674">
    <property type="term" value="F:protein serine/threonine kinase activity"/>
    <property type="evidence" value="ECO:0007669"/>
    <property type="project" value="UniProtKB-KW"/>
</dbReference>
<evidence type="ECO:0000256" key="5">
    <source>
        <dbReference type="ARBA" id="ARBA00022741"/>
    </source>
</evidence>
<evidence type="ECO:0000256" key="10">
    <source>
        <dbReference type="PROSITE-ProRule" id="PRU10141"/>
    </source>
</evidence>
<evidence type="ECO:0000259" key="12">
    <source>
        <dbReference type="PROSITE" id="PS50011"/>
    </source>
</evidence>
<keyword evidence="6" id="KW-0418">Kinase</keyword>
<dbReference type="VEuPathDB" id="TriTrypDB:TvY486_0100670"/>
<dbReference type="PROSITE" id="PS50011">
    <property type="entry name" value="PROTEIN_KINASE_DOM"/>
    <property type="match status" value="1"/>
</dbReference>
<dbReference type="Gene3D" id="3.30.450.20">
    <property type="entry name" value="PAS domain"/>
    <property type="match status" value="1"/>
</dbReference>
<dbReference type="InterPro" id="IPR000014">
    <property type="entry name" value="PAS"/>
</dbReference>
<evidence type="ECO:0000259" key="13">
    <source>
        <dbReference type="PROSITE" id="PS50042"/>
    </source>
</evidence>
<feature type="domain" description="Cyclic nucleotide-binding" evidence="13">
    <location>
        <begin position="554"/>
        <end position="676"/>
    </location>
</feature>
<evidence type="ECO:0000256" key="2">
    <source>
        <dbReference type="ARBA" id="ARBA00012513"/>
    </source>
</evidence>
<dbReference type="GO" id="GO:0005524">
    <property type="term" value="F:ATP binding"/>
    <property type="evidence" value="ECO:0007669"/>
    <property type="project" value="UniProtKB-UniRule"/>
</dbReference>
<dbReference type="PANTHER" id="PTHR48012">
    <property type="entry name" value="STERILE20-LIKE KINASE, ISOFORM B-RELATED"/>
    <property type="match status" value="1"/>
</dbReference>
<dbReference type="OMA" id="VNSMANF"/>
<dbReference type="SUPFAM" id="SSF56112">
    <property type="entry name" value="Protein kinase-like (PK-like)"/>
    <property type="match status" value="1"/>
</dbReference>
<dbReference type="SMART" id="SM00091">
    <property type="entry name" value="PAS"/>
    <property type="match status" value="1"/>
</dbReference>
<evidence type="ECO:0000256" key="9">
    <source>
        <dbReference type="ARBA" id="ARBA00048679"/>
    </source>
</evidence>
<proteinExistence type="inferred from homology"/>
<feature type="region of interest" description="Disordered" evidence="11">
    <location>
        <begin position="1145"/>
        <end position="1173"/>
    </location>
</feature>
<feature type="binding site" evidence="10">
    <location>
        <position position="1419"/>
    </location>
    <ligand>
        <name>ATP</name>
        <dbReference type="ChEBI" id="CHEBI:30616"/>
    </ligand>
</feature>
<dbReference type="Gene3D" id="1.10.510.10">
    <property type="entry name" value="Transferase(Phosphotransferase) domain 1"/>
    <property type="match status" value="1"/>
</dbReference>
<feature type="region of interest" description="Disordered" evidence="11">
    <location>
        <begin position="604"/>
        <end position="624"/>
    </location>
</feature>
<dbReference type="InterPro" id="IPR017441">
    <property type="entry name" value="Protein_kinase_ATP_BS"/>
</dbReference>
<dbReference type="CDD" id="cd00130">
    <property type="entry name" value="PAS"/>
    <property type="match status" value="1"/>
</dbReference>
<dbReference type="Pfam" id="PF00069">
    <property type="entry name" value="Pkinase"/>
    <property type="match status" value="1"/>
</dbReference>
<dbReference type="SUPFAM" id="SSF55785">
    <property type="entry name" value="PYP-like sensor domain (PAS domain)"/>
    <property type="match status" value="1"/>
</dbReference>
<evidence type="ECO:0000256" key="1">
    <source>
        <dbReference type="ARBA" id="ARBA00008874"/>
    </source>
</evidence>
<gene>
    <name evidence="15" type="ORF">TVY486_0100670</name>
</gene>
<protein>
    <recommendedName>
        <fullName evidence="2">non-specific serine/threonine protein kinase</fullName>
        <ecNumber evidence="2">2.7.11.1</ecNumber>
    </recommendedName>
</protein>
<comment type="catalytic activity">
    <reaction evidence="8">
        <text>L-threonyl-[protein] + ATP = O-phospho-L-threonyl-[protein] + ADP + H(+)</text>
        <dbReference type="Rhea" id="RHEA:46608"/>
        <dbReference type="Rhea" id="RHEA-COMP:11060"/>
        <dbReference type="Rhea" id="RHEA-COMP:11605"/>
        <dbReference type="ChEBI" id="CHEBI:15378"/>
        <dbReference type="ChEBI" id="CHEBI:30013"/>
        <dbReference type="ChEBI" id="CHEBI:30616"/>
        <dbReference type="ChEBI" id="CHEBI:61977"/>
        <dbReference type="ChEBI" id="CHEBI:456216"/>
        <dbReference type="EC" id="2.7.11.1"/>
    </reaction>
</comment>